<gene>
    <name evidence="5" type="ORF">ACFOUV_13370</name>
</gene>
<dbReference type="InterPro" id="IPR036365">
    <property type="entry name" value="PGBD-like_sf"/>
</dbReference>
<dbReference type="InterPro" id="IPR036366">
    <property type="entry name" value="PGBDSf"/>
</dbReference>
<dbReference type="InterPro" id="IPR009045">
    <property type="entry name" value="Zn_M74/Hedgehog-like"/>
</dbReference>
<feature type="signal peptide" evidence="2">
    <location>
        <begin position="1"/>
        <end position="21"/>
    </location>
</feature>
<evidence type="ECO:0000313" key="6">
    <source>
        <dbReference type="Proteomes" id="UP001595772"/>
    </source>
</evidence>
<dbReference type="GO" id="GO:0004180">
    <property type="term" value="F:carboxypeptidase activity"/>
    <property type="evidence" value="ECO:0007669"/>
    <property type="project" value="UniProtKB-KW"/>
</dbReference>
<dbReference type="SUPFAM" id="SSF47090">
    <property type="entry name" value="PGBD-like"/>
    <property type="match status" value="1"/>
</dbReference>
<dbReference type="InterPro" id="IPR002477">
    <property type="entry name" value="Peptidoglycan-bd-like"/>
</dbReference>
<dbReference type="PROSITE" id="PS51257">
    <property type="entry name" value="PROKAR_LIPOPROTEIN"/>
    <property type="match status" value="1"/>
</dbReference>
<keyword evidence="2" id="KW-0732">Signal</keyword>
<protein>
    <submittedName>
        <fullName evidence="5">D-alanyl-D-alanine carboxypeptidase family protein</fullName>
    </submittedName>
</protein>
<evidence type="ECO:0000259" key="3">
    <source>
        <dbReference type="Pfam" id="PF01471"/>
    </source>
</evidence>
<dbReference type="Pfam" id="PF01471">
    <property type="entry name" value="PG_binding_1"/>
    <property type="match status" value="1"/>
</dbReference>
<dbReference type="RefSeq" id="WP_379497288.1">
    <property type="nucleotide sequence ID" value="NZ_JBHSAO010000010.1"/>
</dbReference>
<accession>A0ABV8GY41</accession>
<dbReference type="Pfam" id="PF02557">
    <property type="entry name" value="VanY"/>
    <property type="match status" value="1"/>
</dbReference>
<dbReference type="InterPro" id="IPR003709">
    <property type="entry name" value="VanY-like_core_dom"/>
</dbReference>
<proteinExistence type="predicted"/>
<reference evidence="6" key="1">
    <citation type="journal article" date="2019" name="Int. J. Syst. Evol. Microbiol.">
        <title>The Global Catalogue of Microorganisms (GCM) 10K type strain sequencing project: providing services to taxonomists for standard genome sequencing and annotation.</title>
        <authorList>
            <consortium name="The Broad Institute Genomics Platform"/>
            <consortium name="The Broad Institute Genome Sequencing Center for Infectious Disease"/>
            <person name="Wu L."/>
            <person name="Ma J."/>
        </authorList>
    </citation>
    <scope>NUCLEOTIDE SEQUENCE [LARGE SCALE GENOMIC DNA]</scope>
    <source>
        <strain evidence="6">IBRC-M 10703</strain>
    </source>
</reference>
<name>A0ABV8GY41_9BACI</name>
<dbReference type="InterPro" id="IPR052179">
    <property type="entry name" value="DD-CPase-like"/>
</dbReference>
<evidence type="ECO:0000259" key="4">
    <source>
        <dbReference type="Pfam" id="PF02557"/>
    </source>
</evidence>
<organism evidence="5 6">
    <name type="scientific">Oceanobacillus longus</name>
    <dbReference type="NCBI Taxonomy" id="930120"/>
    <lineage>
        <taxon>Bacteria</taxon>
        <taxon>Bacillati</taxon>
        <taxon>Bacillota</taxon>
        <taxon>Bacilli</taxon>
        <taxon>Bacillales</taxon>
        <taxon>Bacillaceae</taxon>
        <taxon>Oceanobacillus</taxon>
    </lineage>
</organism>
<keyword evidence="5" id="KW-0378">Hydrolase</keyword>
<feature type="chain" id="PRO_5045298009" evidence="2">
    <location>
        <begin position="22"/>
        <end position="355"/>
    </location>
</feature>
<evidence type="ECO:0000256" key="1">
    <source>
        <dbReference type="SAM" id="MobiDB-lite"/>
    </source>
</evidence>
<dbReference type="PANTHER" id="PTHR34385">
    <property type="entry name" value="D-ALANYL-D-ALANINE CARBOXYPEPTIDASE"/>
    <property type="match status" value="1"/>
</dbReference>
<dbReference type="SUPFAM" id="SSF55166">
    <property type="entry name" value="Hedgehog/DD-peptidase"/>
    <property type="match status" value="1"/>
</dbReference>
<evidence type="ECO:0000313" key="5">
    <source>
        <dbReference type="EMBL" id="MFC4024787.1"/>
    </source>
</evidence>
<keyword evidence="6" id="KW-1185">Reference proteome</keyword>
<sequence>MFKKRLTISFIIVTILCTMSACSLFDQTFDQIDETGEAPSNSTPEQEGNKSEPNPDPEQDEQAILIPEDSLQKKDKGDQVIKLQTVFNHMGYELTVNGEFDDATAWAVTDFQLQSDLLLASGIYDESTKTVLKDAIENNVPITAGSGLPQKVEPAFTDSGTEVIANPYDQLALINKEHALPADYIPEDLVFPNVRFPFTEDLPKKQMREAAAKSLEKLFAAADEAGLELFAQSGYRSYERQDAIFTSNSLEHGEETANTFSARPGESEHQSGLTMDITSPKVNFDLITDFGDTDEGKWIEENSAKYGFIIRFPEGKEEITKYQYEPWHLRFVGEKAAKEIMSQEITLEEYLETVE</sequence>
<keyword evidence="5" id="KW-0645">Protease</keyword>
<comment type="caution">
    <text evidence="5">The sequence shown here is derived from an EMBL/GenBank/DDBJ whole genome shotgun (WGS) entry which is preliminary data.</text>
</comment>
<feature type="domain" description="Peptidoglycan binding-like" evidence="3">
    <location>
        <begin position="77"/>
        <end position="132"/>
    </location>
</feature>
<dbReference type="Proteomes" id="UP001595772">
    <property type="component" value="Unassembled WGS sequence"/>
</dbReference>
<feature type="domain" description="D-alanyl-D-alanine carboxypeptidase-like core" evidence="4">
    <location>
        <begin position="205"/>
        <end position="333"/>
    </location>
</feature>
<dbReference type="PANTHER" id="PTHR34385:SF1">
    <property type="entry name" value="PEPTIDOGLYCAN L-ALANYL-D-GLUTAMATE ENDOPEPTIDASE CWLK"/>
    <property type="match status" value="1"/>
</dbReference>
<feature type="region of interest" description="Disordered" evidence="1">
    <location>
        <begin position="34"/>
        <end position="60"/>
    </location>
</feature>
<keyword evidence="5" id="KW-0121">Carboxypeptidase</keyword>
<dbReference type="EMBL" id="JBHSAO010000010">
    <property type="protein sequence ID" value="MFC4024787.1"/>
    <property type="molecule type" value="Genomic_DNA"/>
</dbReference>
<dbReference type="CDD" id="cd14852">
    <property type="entry name" value="LD-carboxypeptidase"/>
    <property type="match status" value="1"/>
</dbReference>
<dbReference type="Gene3D" id="1.10.101.10">
    <property type="entry name" value="PGBD-like superfamily/PGBD"/>
    <property type="match status" value="1"/>
</dbReference>
<dbReference type="Gene3D" id="3.30.1380.10">
    <property type="match status" value="1"/>
</dbReference>
<dbReference type="InterPro" id="IPR058193">
    <property type="entry name" value="VanY/YodJ_core_dom"/>
</dbReference>
<evidence type="ECO:0000256" key="2">
    <source>
        <dbReference type="SAM" id="SignalP"/>
    </source>
</evidence>